<protein>
    <submittedName>
        <fullName evidence="6">Phosphatidylserine decarboxylase</fullName>
        <ecNumber evidence="6">4.1.1.65</ecNumber>
    </submittedName>
</protein>
<keyword evidence="3 6" id="KW-0456">Lyase</keyword>
<dbReference type="PANTHER" id="PTHR10067:SF9">
    <property type="entry name" value="PHOSPHATIDYLSERINE DECARBOXYLASE FAMILY PROTEIN (AFU_ORTHOLOGUE AFUA_7G01730)"/>
    <property type="match status" value="1"/>
</dbReference>
<sequence length="418" mass="46103">MELYSTVREGGWLPSDQGFLRDWLDERIARIEEDARLGKTVDLKPSVAALRDLIGKDPKIHMLFNDMLWQLSHRETPTGSPQVKTVDQLLLLFNDAIQSAPEFNKSGLVGFPINAILNWAMGTQAGFAAFLNSDVNKALKDMLNEWSVYLASPESAYVLDTKKNHWFSKEALDAMPDFAKTFVCDPKAEHYGFKSWDGFFTRELQDGVRPVATDSKTVTSAAESVPYRLSRNVQLRDTFWLKGQPYALAYLLDSANKGTAEPKPEDFVGGTVYQAFLSALNYHRWHSPVDGKIKAVRNIPGTYYSQTPAALCDVAAPDLSQGYIAHLAARAVVYIEATQPAVGLMAFIAIGMAEVSSCEVTAKVGEDVKRGDPLGTFHYGGSTHCLVFKPGVNLKFVPTEFPGKSNVLVNAPLAKLET</sequence>
<feature type="domain" description="L-tryptophan decarboxylase PsiD-like" evidence="5">
    <location>
        <begin position="45"/>
        <end position="175"/>
    </location>
</feature>
<keyword evidence="2" id="KW-0865">Zymogen</keyword>
<proteinExistence type="predicted"/>
<reference evidence="6 7" key="1">
    <citation type="submission" date="2020-08" db="EMBL/GenBank/DDBJ databases">
        <title>Genomic Encyclopedia of Type Strains, Phase III (KMG-III): the genomes of soil and plant-associated and newly described type strains.</title>
        <authorList>
            <person name="Whitman W."/>
        </authorList>
    </citation>
    <scope>NUCLEOTIDE SEQUENCE [LARGE SCALE GENOMIC DNA]</scope>
    <source>
        <strain evidence="6 7">CECT 8305</strain>
    </source>
</reference>
<dbReference type="GO" id="GO:0004609">
    <property type="term" value="F:phosphatidylserine decarboxylase activity"/>
    <property type="evidence" value="ECO:0007669"/>
    <property type="project" value="UniProtKB-EC"/>
</dbReference>
<dbReference type="Proteomes" id="UP000588098">
    <property type="component" value="Unassembled WGS sequence"/>
</dbReference>
<dbReference type="InterPro" id="IPR003817">
    <property type="entry name" value="PS_Dcarbxylase"/>
</dbReference>
<evidence type="ECO:0000313" key="7">
    <source>
        <dbReference type="Proteomes" id="UP000588098"/>
    </source>
</evidence>
<dbReference type="GO" id="GO:0006646">
    <property type="term" value="P:phosphatidylethanolamine biosynthetic process"/>
    <property type="evidence" value="ECO:0007669"/>
    <property type="project" value="TreeGrafter"/>
</dbReference>
<evidence type="ECO:0000256" key="2">
    <source>
        <dbReference type="ARBA" id="ARBA00023145"/>
    </source>
</evidence>
<gene>
    <name evidence="6" type="ORF">FHS42_006103</name>
</gene>
<name>A0A7W9QEW3_9ACTN</name>
<accession>A0A7W9QEW3</accession>
<evidence type="ECO:0000259" key="5">
    <source>
        <dbReference type="Pfam" id="PF12588"/>
    </source>
</evidence>
<keyword evidence="4" id="KW-0670">Pyruvate</keyword>
<dbReference type="Pfam" id="PF02666">
    <property type="entry name" value="PS_Dcarbxylase"/>
    <property type="match status" value="1"/>
</dbReference>
<evidence type="ECO:0000256" key="4">
    <source>
        <dbReference type="ARBA" id="ARBA00023317"/>
    </source>
</evidence>
<evidence type="ECO:0000256" key="3">
    <source>
        <dbReference type="ARBA" id="ARBA00023239"/>
    </source>
</evidence>
<evidence type="ECO:0000256" key="1">
    <source>
        <dbReference type="ARBA" id="ARBA00022793"/>
    </source>
</evidence>
<dbReference type="RefSeq" id="WP_184577402.1">
    <property type="nucleotide sequence ID" value="NZ_JACHJL010000020.1"/>
</dbReference>
<dbReference type="AlphaFoldDB" id="A0A7W9QEW3"/>
<keyword evidence="7" id="KW-1185">Reference proteome</keyword>
<comment type="caution">
    <text evidence="6">The sequence shown here is derived from an EMBL/GenBank/DDBJ whole genome shotgun (WGS) entry which is preliminary data.</text>
</comment>
<dbReference type="EC" id="4.1.1.65" evidence="6"/>
<dbReference type="Pfam" id="PF12588">
    <property type="entry name" value="PSDC"/>
    <property type="match status" value="1"/>
</dbReference>
<keyword evidence="1" id="KW-0210">Decarboxylase</keyword>
<evidence type="ECO:0000313" key="6">
    <source>
        <dbReference type="EMBL" id="MBB5939011.1"/>
    </source>
</evidence>
<dbReference type="PANTHER" id="PTHR10067">
    <property type="entry name" value="PHOSPHATIDYLSERINE DECARBOXYLASE"/>
    <property type="match status" value="1"/>
</dbReference>
<dbReference type="InterPro" id="IPR022237">
    <property type="entry name" value="PsiD-like"/>
</dbReference>
<dbReference type="EMBL" id="JACHJL010000020">
    <property type="protein sequence ID" value="MBB5939011.1"/>
    <property type="molecule type" value="Genomic_DNA"/>
</dbReference>
<organism evidence="6 7">
    <name type="scientific">Streptomyces zagrosensis</name>
    <dbReference type="NCBI Taxonomy" id="1042984"/>
    <lineage>
        <taxon>Bacteria</taxon>
        <taxon>Bacillati</taxon>
        <taxon>Actinomycetota</taxon>
        <taxon>Actinomycetes</taxon>
        <taxon>Kitasatosporales</taxon>
        <taxon>Streptomycetaceae</taxon>
        <taxon>Streptomyces</taxon>
    </lineage>
</organism>